<dbReference type="InterPro" id="IPR009053">
    <property type="entry name" value="Prefoldin"/>
</dbReference>
<keyword evidence="6" id="KW-0678">Repressor</keyword>
<reference evidence="20 21" key="1">
    <citation type="submission" date="2020-05" db="EMBL/GenBank/DDBJ databases">
        <title>Electrophorus electricus (electric eel) genome, fEleEle1, primary haplotype.</title>
        <authorList>
            <person name="Myers G."/>
            <person name="Meyer A."/>
            <person name="Fedrigo O."/>
            <person name="Formenti G."/>
            <person name="Rhie A."/>
            <person name="Tracey A."/>
            <person name="Sims Y."/>
            <person name="Jarvis E.D."/>
        </authorList>
    </citation>
    <scope>NUCLEOTIDE SEQUENCE [LARGE SCALE GENOMIC DNA]</scope>
</reference>
<reference evidence="20" key="2">
    <citation type="submission" date="2025-08" db="UniProtKB">
        <authorList>
            <consortium name="Ensembl"/>
        </authorList>
    </citation>
    <scope>IDENTIFICATION</scope>
</reference>
<dbReference type="FunFam" id="1.10.287.370:FF:000008">
    <property type="entry name" value="unconventional prefoldin RPB5 interactor 1"/>
    <property type="match status" value="1"/>
</dbReference>
<dbReference type="GO" id="GO:0030425">
    <property type="term" value="C:dendrite"/>
    <property type="evidence" value="ECO:0007669"/>
    <property type="project" value="UniProtKB-SubCell"/>
</dbReference>
<feature type="region of interest" description="Disordered" evidence="19">
    <location>
        <begin position="231"/>
        <end position="262"/>
    </location>
</feature>
<evidence type="ECO:0000256" key="4">
    <source>
        <dbReference type="ARBA" id="ARBA00004496"/>
    </source>
</evidence>
<dbReference type="GeneTree" id="ENSGT00390000002362"/>
<evidence type="ECO:0000313" key="21">
    <source>
        <dbReference type="Proteomes" id="UP000314983"/>
    </source>
</evidence>
<feature type="region of interest" description="Disordered" evidence="19">
    <location>
        <begin position="290"/>
        <end position="312"/>
    </location>
</feature>
<keyword evidence="11" id="KW-0539">Nucleus</keyword>
<dbReference type="AlphaFoldDB" id="A0AAY5EIH1"/>
<evidence type="ECO:0000256" key="3">
    <source>
        <dbReference type="ARBA" id="ARBA00004279"/>
    </source>
</evidence>
<evidence type="ECO:0000256" key="2">
    <source>
        <dbReference type="ARBA" id="ARBA00004173"/>
    </source>
</evidence>
<keyword evidence="12" id="KW-0650">Protein phosphatase inhibitor</keyword>
<dbReference type="GO" id="GO:0000122">
    <property type="term" value="P:negative regulation of transcription by RNA polymerase II"/>
    <property type="evidence" value="ECO:0007669"/>
    <property type="project" value="TreeGrafter"/>
</dbReference>
<gene>
    <name evidence="20" type="primary">URI1</name>
</gene>
<evidence type="ECO:0000256" key="19">
    <source>
        <dbReference type="SAM" id="MobiDB-lite"/>
    </source>
</evidence>
<dbReference type="InterPro" id="IPR052255">
    <property type="entry name" value="RNA_pol_II_subunit5-mediator"/>
</dbReference>
<evidence type="ECO:0000256" key="8">
    <source>
        <dbReference type="ARBA" id="ARBA00023015"/>
    </source>
</evidence>
<keyword evidence="9" id="KW-0496">Mitochondrion</keyword>
<dbReference type="Pfam" id="PF02996">
    <property type="entry name" value="Prefoldin"/>
    <property type="match status" value="1"/>
</dbReference>
<evidence type="ECO:0000256" key="5">
    <source>
        <dbReference type="ARBA" id="ARBA00022490"/>
    </source>
</evidence>
<sequence length="411" mass="46446">MCYEMTDACHCPKQVMKDCNDQLMHWKKVEKDYESLQERLITLPDKLSYDVMVPFGPLAFSPGKLVHTNEVMVLLGDNWFAKCSAKQAEALVAHRQKLVKKKLDDLHKVMKSFRDKAEFTADLEKITDTAGDFVDIREVLSKDEEVTKGKPRVAHKPNSKPKEEYVLQLKEEQWEGEGGASQGGVLSETELWARLDELERLEEEQDEVLHESCDSERAPFPVAQVRINTGKNTTLKFSERKEQKDAKRKKKSVKCNGHTLHEHHKITTPADIYRVFVDVVNGEPVPRKSILKSRSRENSVCSDTSESSTADFEERRALYGHEEGAHSAASNGVTEDGRHAAISLYPNGRVEAFSGTVVEKDPLPVLIPHLTITPPALPTIPERKQEEVGSETPQEVPKRVSKFKAARLQQK</sequence>
<keyword evidence="5" id="KW-0963">Cytoplasm</keyword>
<evidence type="ECO:0000256" key="1">
    <source>
        <dbReference type="ARBA" id="ARBA00004123"/>
    </source>
</evidence>
<dbReference type="SUPFAM" id="SSF46579">
    <property type="entry name" value="Prefoldin"/>
    <property type="match status" value="1"/>
</dbReference>
<evidence type="ECO:0000256" key="6">
    <source>
        <dbReference type="ARBA" id="ARBA00022491"/>
    </source>
</evidence>
<dbReference type="GO" id="GO:0003714">
    <property type="term" value="F:transcription corepressor activity"/>
    <property type="evidence" value="ECO:0007669"/>
    <property type="project" value="TreeGrafter"/>
</dbReference>
<dbReference type="Ensembl" id="ENSEEET00000054460.1">
    <property type="protein sequence ID" value="ENSEEEP00000056756.1"/>
    <property type="gene ID" value="ENSEEEG00000012587.2"/>
</dbReference>
<dbReference type="GO" id="GO:0005634">
    <property type="term" value="C:nucleus"/>
    <property type="evidence" value="ECO:0007669"/>
    <property type="project" value="UniProtKB-SubCell"/>
</dbReference>
<evidence type="ECO:0000256" key="10">
    <source>
        <dbReference type="ARBA" id="ARBA00023163"/>
    </source>
</evidence>
<dbReference type="PANTHER" id="PTHR15111">
    <property type="entry name" value="RNA POLYMERASE II SUBUNIT 5-MEDIATING PROTEIN NNX3"/>
    <property type="match status" value="1"/>
</dbReference>
<comment type="subcellular location">
    <subcellularLocation>
        <location evidence="3">Cell projection</location>
        <location evidence="3">Dendrite</location>
    </subcellularLocation>
    <subcellularLocation>
        <location evidence="4">Cytoplasm</location>
    </subcellularLocation>
    <subcellularLocation>
        <location evidence="2">Mitochondrion</location>
    </subcellularLocation>
    <subcellularLocation>
        <location evidence="1">Nucleus</location>
    </subcellularLocation>
</comment>
<dbReference type="PANTHER" id="PTHR15111:SF0">
    <property type="entry name" value="UNCONVENTIONAL PREFOLDIN RPB5 INTERACTOR 1"/>
    <property type="match status" value="1"/>
</dbReference>
<comment type="function">
    <text evidence="15">Plays a central role in maintaining S6K1 signaling and BAD phosphorylation under normal growth conditions thereby protecting cells from potential deleterious effects of sustained S6K1 signaling. The URI1-PPP1CC complex acts as a central component of a negative feedback mechanism that counteracts excessive S6K1 survival signaling to BAD in response to growth factors. Mediates inhibition of PPP1CC phosphatase activity in mitochondria. Coordinates the regulation of nutrient-sensitive gene expression availability in a mTOR-dependent manner. Seems to be a scaffolding protein able to assemble a prefoldin-like complex that contains PFDs and proteins with roles in transcription and ubiquitination.</text>
</comment>
<organism evidence="20 21">
    <name type="scientific">Electrophorus electricus</name>
    <name type="common">Electric eel</name>
    <name type="synonym">Gymnotus electricus</name>
    <dbReference type="NCBI Taxonomy" id="8005"/>
    <lineage>
        <taxon>Eukaryota</taxon>
        <taxon>Metazoa</taxon>
        <taxon>Chordata</taxon>
        <taxon>Craniata</taxon>
        <taxon>Vertebrata</taxon>
        <taxon>Euteleostomi</taxon>
        <taxon>Actinopterygii</taxon>
        <taxon>Neopterygii</taxon>
        <taxon>Teleostei</taxon>
        <taxon>Ostariophysi</taxon>
        <taxon>Gymnotiformes</taxon>
        <taxon>Gymnotoidei</taxon>
        <taxon>Gymnotidae</taxon>
        <taxon>Electrophorus</taxon>
    </lineage>
</organism>
<comment type="subunit">
    <text evidence="16">Homodimer. Component of the PAQosome complex which is responsible for the biogenesis of several protein complexes and which consists of R2TP complex members RUVBL1, RUVBL2, RPAP3 and PIH1D1, URI complex members PFDN2, PFDN6, PDRG1, UXT and URI1 as well as ASDURF, POLR2E and DNAAF10/WDR92. Interacts with POLR2E/RPB5, RUVBL2 and RUVBL1. Interacts with PFDN2, PFDN4 and STAP1; the interactions are phosphorylation-dependent and occur in a growth-dependent manner in the mitochondrion. Interacts with UXT. Interacts with PPP1CC; the interaction is phosphorylation-dependent and occurs in a growth factor-dependent manner. Interacts (via the middle C-terminal region) with GTF2F1 and GTF2F2. Interacts with DMAP1. Interacts with TSC1 and TSC2. Interacts with PRPF8 and EFTUD2 in a ZNHIT2-dependent manner.</text>
</comment>
<evidence type="ECO:0000313" key="20">
    <source>
        <dbReference type="Ensembl" id="ENSEEEP00000056756.1"/>
    </source>
</evidence>
<evidence type="ECO:0000256" key="9">
    <source>
        <dbReference type="ARBA" id="ARBA00023128"/>
    </source>
</evidence>
<dbReference type="GO" id="GO:0003682">
    <property type="term" value="F:chromatin binding"/>
    <property type="evidence" value="ECO:0007669"/>
    <property type="project" value="TreeGrafter"/>
</dbReference>
<keyword evidence="8" id="KW-0805">Transcription regulation</keyword>
<dbReference type="CDD" id="cd23159">
    <property type="entry name" value="Prefoldin_URI1"/>
    <property type="match status" value="1"/>
</dbReference>
<reference evidence="20" key="3">
    <citation type="submission" date="2025-09" db="UniProtKB">
        <authorList>
            <consortium name="Ensembl"/>
        </authorList>
    </citation>
    <scope>IDENTIFICATION</scope>
</reference>
<evidence type="ECO:0000256" key="14">
    <source>
        <dbReference type="ARBA" id="ARBA00038295"/>
    </source>
</evidence>
<dbReference type="GO" id="GO:0004864">
    <property type="term" value="F:protein phosphatase inhibitor activity"/>
    <property type="evidence" value="ECO:0007669"/>
    <property type="project" value="UniProtKB-KW"/>
</dbReference>
<keyword evidence="10" id="KW-0804">Transcription</keyword>
<dbReference type="Proteomes" id="UP000314983">
    <property type="component" value="Chromosome 4"/>
</dbReference>
<evidence type="ECO:0000256" key="15">
    <source>
        <dbReference type="ARBA" id="ARBA00053952"/>
    </source>
</evidence>
<feature type="compositionally biased region" description="Polar residues" evidence="19">
    <location>
        <begin position="298"/>
        <end position="310"/>
    </location>
</feature>
<dbReference type="GO" id="GO:0005739">
    <property type="term" value="C:mitochondrion"/>
    <property type="evidence" value="ECO:0007669"/>
    <property type="project" value="UniProtKB-SubCell"/>
</dbReference>
<feature type="region of interest" description="Disordered" evidence="19">
    <location>
        <begin position="375"/>
        <end position="411"/>
    </location>
</feature>
<evidence type="ECO:0000256" key="12">
    <source>
        <dbReference type="ARBA" id="ARBA00023272"/>
    </source>
</evidence>
<evidence type="ECO:0000256" key="7">
    <source>
        <dbReference type="ARBA" id="ARBA00022553"/>
    </source>
</evidence>
<name>A0AAY5EIH1_ELEEL</name>
<evidence type="ECO:0000256" key="13">
    <source>
        <dbReference type="ARBA" id="ARBA00023273"/>
    </source>
</evidence>
<dbReference type="Gene3D" id="1.10.287.370">
    <property type="match status" value="1"/>
</dbReference>
<keyword evidence="21" id="KW-1185">Reference proteome</keyword>
<evidence type="ECO:0000256" key="17">
    <source>
        <dbReference type="ARBA" id="ARBA00078910"/>
    </source>
</evidence>
<keyword evidence="13" id="KW-0966">Cell projection</keyword>
<evidence type="ECO:0000256" key="18">
    <source>
        <dbReference type="ARBA" id="ARBA00082683"/>
    </source>
</evidence>
<keyword evidence="7" id="KW-0597">Phosphoprotein</keyword>
<protein>
    <recommendedName>
        <fullName evidence="18">Protein phosphatase 1 regulatory subunit 19</fullName>
    </recommendedName>
    <alternativeName>
        <fullName evidence="17">RNA polymerase II subunit 5-mediating protein</fullName>
    </alternativeName>
</protein>
<evidence type="ECO:0000256" key="16">
    <source>
        <dbReference type="ARBA" id="ARBA00064379"/>
    </source>
</evidence>
<proteinExistence type="inferred from homology"/>
<dbReference type="InterPro" id="IPR004127">
    <property type="entry name" value="Prefoldin_subunit_alpha"/>
</dbReference>
<accession>A0AAY5EIH1</accession>
<feature type="compositionally biased region" description="Basic residues" evidence="19">
    <location>
        <begin position="399"/>
        <end position="411"/>
    </location>
</feature>
<evidence type="ECO:0000256" key="11">
    <source>
        <dbReference type="ARBA" id="ARBA00023242"/>
    </source>
</evidence>
<comment type="similarity">
    <text evidence="14">Belongs to the RNA polymerase II subunit 5-mediating protein family.</text>
</comment>